<evidence type="ECO:0000313" key="3">
    <source>
        <dbReference type="Proteomes" id="UP000059680"/>
    </source>
</evidence>
<evidence type="ECO:0000313" key="2">
    <source>
        <dbReference type="EMBL" id="BAT00050.1"/>
    </source>
</evidence>
<feature type="region of interest" description="Disordered" evidence="1">
    <location>
        <begin position="106"/>
        <end position="175"/>
    </location>
</feature>
<accession>A0A0N7KMX7</accession>
<gene>
    <name evidence="2" type="ordered locus">Os07g0146083</name>
    <name evidence="2" type="ORF">OSNPB_070146083</name>
</gene>
<dbReference type="AlphaFoldDB" id="A0A0N7KMX7"/>
<sequence>MARGLGYAHPDMGLMLDLQKIRYTYLLGKEKPGSLLTPCRDDWGHREVELSCTFAANQVYSLPLCHWMVLSHGASSTIGNNDRQAQEPEVFVQPPRWLQATCGADRKRTPAQPGRAWPGPSEGLGGYRPPGMAVPKKRRTVKPKNPRSSIARLLDGRKPFPKPTEGGTPGSAGKV</sequence>
<proteinExistence type="predicted"/>
<evidence type="ECO:0000256" key="1">
    <source>
        <dbReference type="SAM" id="MobiDB-lite"/>
    </source>
</evidence>
<organism evidence="2 3">
    <name type="scientific">Oryza sativa subsp. japonica</name>
    <name type="common">Rice</name>
    <dbReference type="NCBI Taxonomy" id="39947"/>
    <lineage>
        <taxon>Eukaryota</taxon>
        <taxon>Viridiplantae</taxon>
        <taxon>Streptophyta</taxon>
        <taxon>Embryophyta</taxon>
        <taxon>Tracheophyta</taxon>
        <taxon>Spermatophyta</taxon>
        <taxon>Magnoliopsida</taxon>
        <taxon>Liliopsida</taxon>
        <taxon>Poales</taxon>
        <taxon>Poaceae</taxon>
        <taxon>BOP clade</taxon>
        <taxon>Oryzoideae</taxon>
        <taxon>Oryzeae</taxon>
        <taxon>Oryzinae</taxon>
        <taxon>Oryza</taxon>
        <taxon>Oryza sativa</taxon>
    </lineage>
</organism>
<dbReference type="EMBL" id="AP014963">
    <property type="protein sequence ID" value="BAT00050.1"/>
    <property type="molecule type" value="Genomic_DNA"/>
</dbReference>
<protein>
    <submittedName>
        <fullName evidence="2">Os07g0146083 protein</fullName>
    </submittedName>
</protein>
<feature type="compositionally biased region" description="Basic residues" evidence="1">
    <location>
        <begin position="135"/>
        <end position="145"/>
    </location>
</feature>
<dbReference type="Proteomes" id="UP000059680">
    <property type="component" value="Chromosome 7"/>
</dbReference>
<dbReference type="PaxDb" id="39947-A0A0N7KMX7"/>
<dbReference type="InParanoid" id="A0A0N7KMX7"/>
<reference evidence="2 3" key="3">
    <citation type="journal article" date="2013" name="Rice">
        <title>Improvement of the Oryza sativa Nipponbare reference genome using next generation sequence and optical map data.</title>
        <authorList>
            <person name="Kawahara Y."/>
            <person name="de la Bastide M."/>
            <person name="Hamilton J.P."/>
            <person name="Kanamori H."/>
            <person name="McCombie W.R."/>
            <person name="Ouyang S."/>
            <person name="Schwartz D.C."/>
            <person name="Tanaka T."/>
            <person name="Wu J."/>
            <person name="Zhou S."/>
            <person name="Childs K.L."/>
            <person name="Davidson R.M."/>
            <person name="Lin H."/>
            <person name="Quesada-Ocampo L."/>
            <person name="Vaillancourt B."/>
            <person name="Sakai H."/>
            <person name="Lee S.S."/>
            <person name="Kim J."/>
            <person name="Numa H."/>
            <person name="Itoh T."/>
            <person name="Buell C.R."/>
            <person name="Matsumoto T."/>
        </authorList>
    </citation>
    <scope>NUCLEOTIDE SEQUENCE [LARGE SCALE GENOMIC DNA]</scope>
    <source>
        <strain evidence="3">cv. Nipponbare</strain>
    </source>
</reference>
<reference evidence="3" key="1">
    <citation type="journal article" date="2005" name="Nature">
        <title>The map-based sequence of the rice genome.</title>
        <authorList>
            <consortium name="International rice genome sequencing project (IRGSP)"/>
            <person name="Matsumoto T."/>
            <person name="Wu J."/>
            <person name="Kanamori H."/>
            <person name="Katayose Y."/>
            <person name="Fujisawa M."/>
            <person name="Namiki N."/>
            <person name="Mizuno H."/>
            <person name="Yamamoto K."/>
            <person name="Antonio B.A."/>
            <person name="Baba T."/>
            <person name="Sakata K."/>
            <person name="Nagamura Y."/>
            <person name="Aoki H."/>
            <person name="Arikawa K."/>
            <person name="Arita K."/>
            <person name="Bito T."/>
            <person name="Chiden Y."/>
            <person name="Fujitsuka N."/>
            <person name="Fukunaka R."/>
            <person name="Hamada M."/>
            <person name="Harada C."/>
            <person name="Hayashi A."/>
            <person name="Hijishita S."/>
            <person name="Honda M."/>
            <person name="Hosokawa S."/>
            <person name="Ichikawa Y."/>
            <person name="Idonuma A."/>
            <person name="Iijima M."/>
            <person name="Ikeda M."/>
            <person name="Ikeno M."/>
            <person name="Ito K."/>
            <person name="Ito S."/>
            <person name="Ito T."/>
            <person name="Ito Y."/>
            <person name="Ito Y."/>
            <person name="Iwabuchi A."/>
            <person name="Kamiya K."/>
            <person name="Karasawa W."/>
            <person name="Kurita K."/>
            <person name="Katagiri S."/>
            <person name="Kikuta A."/>
            <person name="Kobayashi H."/>
            <person name="Kobayashi N."/>
            <person name="Machita K."/>
            <person name="Maehara T."/>
            <person name="Masukawa M."/>
            <person name="Mizubayashi T."/>
            <person name="Mukai Y."/>
            <person name="Nagasaki H."/>
            <person name="Nagata Y."/>
            <person name="Naito S."/>
            <person name="Nakashima M."/>
            <person name="Nakama Y."/>
            <person name="Nakamichi Y."/>
            <person name="Nakamura M."/>
            <person name="Meguro A."/>
            <person name="Negishi M."/>
            <person name="Ohta I."/>
            <person name="Ohta T."/>
            <person name="Okamoto M."/>
            <person name="Ono N."/>
            <person name="Saji S."/>
            <person name="Sakaguchi M."/>
            <person name="Sakai K."/>
            <person name="Shibata M."/>
            <person name="Shimokawa T."/>
            <person name="Song J."/>
            <person name="Takazaki Y."/>
            <person name="Terasawa K."/>
            <person name="Tsugane M."/>
            <person name="Tsuji K."/>
            <person name="Ueda S."/>
            <person name="Waki K."/>
            <person name="Yamagata H."/>
            <person name="Yamamoto M."/>
            <person name="Yamamoto S."/>
            <person name="Yamane H."/>
            <person name="Yoshiki S."/>
            <person name="Yoshihara R."/>
            <person name="Yukawa K."/>
            <person name="Zhong H."/>
            <person name="Yano M."/>
            <person name="Yuan Q."/>
            <person name="Ouyang S."/>
            <person name="Liu J."/>
            <person name="Jones K.M."/>
            <person name="Gansberger K."/>
            <person name="Moffat K."/>
            <person name="Hill J."/>
            <person name="Bera J."/>
            <person name="Fadrosh D."/>
            <person name="Jin S."/>
            <person name="Johri S."/>
            <person name="Kim M."/>
            <person name="Overton L."/>
            <person name="Reardon M."/>
            <person name="Tsitrin T."/>
            <person name="Vuong H."/>
            <person name="Weaver B."/>
            <person name="Ciecko A."/>
            <person name="Tallon L."/>
            <person name="Jackson J."/>
            <person name="Pai G."/>
            <person name="Aken S.V."/>
            <person name="Utterback T."/>
            <person name="Reidmuller S."/>
            <person name="Feldblyum T."/>
            <person name="Hsiao J."/>
            <person name="Zismann V."/>
            <person name="Iobst S."/>
            <person name="de Vazeille A.R."/>
            <person name="Buell C.R."/>
            <person name="Ying K."/>
            <person name="Li Y."/>
            <person name="Lu T."/>
            <person name="Huang Y."/>
            <person name="Zhao Q."/>
            <person name="Feng Q."/>
            <person name="Zhang L."/>
            <person name="Zhu J."/>
            <person name="Weng Q."/>
            <person name="Mu J."/>
            <person name="Lu Y."/>
            <person name="Fan D."/>
            <person name="Liu Y."/>
            <person name="Guan J."/>
            <person name="Zhang Y."/>
            <person name="Yu S."/>
            <person name="Liu X."/>
            <person name="Zhang Y."/>
            <person name="Hong G."/>
            <person name="Han B."/>
            <person name="Choisne N."/>
            <person name="Demange N."/>
            <person name="Orjeda G."/>
            <person name="Samain S."/>
            <person name="Cattolico L."/>
            <person name="Pelletier E."/>
            <person name="Couloux A."/>
            <person name="Segurens B."/>
            <person name="Wincker P."/>
            <person name="D'Hont A."/>
            <person name="Scarpelli C."/>
            <person name="Weissenbach J."/>
            <person name="Salanoubat M."/>
            <person name="Quetier F."/>
            <person name="Yu Y."/>
            <person name="Kim H.R."/>
            <person name="Rambo T."/>
            <person name="Currie J."/>
            <person name="Collura K."/>
            <person name="Luo M."/>
            <person name="Yang T."/>
            <person name="Ammiraju J.S.S."/>
            <person name="Engler F."/>
            <person name="Soderlund C."/>
            <person name="Wing R.A."/>
            <person name="Palmer L.E."/>
            <person name="de la Bastide M."/>
            <person name="Spiegel L."/>
            <person name="Nascimento L."/>
            <person name="Zutavern T."/>
            <person name="O'Shaughnessy A."/>
            <person name="Dike S."/>
            <person name="Dedhia N."/>
            <person name="Preston R."/>
            <person name="Balija V."/>
            <person name="McCombie W.R."/>
            <person name="Chow T."/>
            <person name="Chen H."/>
            <person name="Chung M."/>
            <person name="Chen C."/>
            <person name="Shaw J."/>
            <person name="Wu H."/>
            <person name="Hsiao K."/>
            <person name="Chao Y."/>
            <person name="Chu M."/>
            <person name="Cheng C."/>
            <person name="Hour A."/>
            <person name="Lee P."/>
            <person name="Lin S."/>
            <person name="Lin Y."/>
            <person name="Liou J."/>
            <person name="Liu S."/>
            <person name="Hsing Y."/>
            <person name="Raghuvanshi S."/>
            <person name="Mohanty A."/>
            <person name="Bharti A.K."/>
            <person name="Gaur A."/>
            <person name="Gupta V."/>
            <person name="Kumar D."/>
            <person name="Ravi V."/>
            <person name="Vij S."/>
            <person name="Kapur A."/>
            <person name="Khurana P."/>
            <person name="Khurana P."/>
            <person name="Khurana J.P."/>
            <person name="Tyagi A.K."/>
            <person name="Gaikwad K."/>
            <person name="Singh A."/>
            <person name="Dalal V."/>
            <person name="Srivastava S."/>
            <person name="Dixit A."/>
            <person name="Pal A.K."/>
            <person name="Ghazi I.A."/>
            <person name="Yadav M."/>
            <person name="Pandit A."/>
            <person name="Bhargava A."/>
            <person name="Sureshbabu K."/>
            <person name="Batra K."/>
            <person name="Sharma T.R."/>
            <person name="Mohapatra T."/>
            <person name="Singh N.K."/>
            <person name="Messing J."/>
            <person name="Nelson A.B."/>
            <person name="Fuks G."/>
            <person name="Kavchok S."/>
            <person name="Keizer G."/>
            <person name="Linton E."/>
            <person name="Llaca V."/>
            <person name="Song R."/>
            <person name="Tanyolac B."/>
            <person name="Young S."/>
            <person name="Ho-Il K."/>
            <person name="Hahn J.H."/>
            <person name="Sangsakoo G."/>
            <person name="Vanavichit A."/>
            <person name="de Mattos Luiz.A.T."/>
            <person name="Zimmer P.D."/>
            <person name="Malone G."/>
            <person name="Dellagostin O."/>
            <person name="de Oliveira A.C."/>
            <person name="Bevan M."/>
            <person name="Bancroft I."/>
            <person name="Minx P."/>
            <person name="Cordum H."/>
            <person name="Wilson R."/>
            <person name="Cheng Z."/>
            <person name="Jin W."/>
            <person name="Jiang J."/>
            <person name="Leong S.A."/>
            <person name="Iwama H."/>
            <person name="Gojobori T."/>
            <person name="Itoh T."/>
            <person name="Niimura Y."/>
            <person name="Fujii Y."/>
            <person name="Habara T."/>
            <person name="Sakai H."/>
            <person name="Sato Y."/>
            <person name="Wilson G."/>
            <person name="Kumar K."/>
            <person name="McCouch S."/>
            <person name="Juretic N."/>
            <person name="Hoen D."/>
            <person name="Wright S."/>
            <person name="Bruskiewich R."/>
            <person name="Bureau T."/>
            <person name="Miyao A."/>
            <person name="Hirochika H."/>
            <person name="Nishikawa T."/>
            <person name="Kadowaki K."/>
            <person name="Sugiura M."/>
            <person name="Burr B."/>
            <person name="Sasaki T."/>
        </authorList>
    </citation>
    <scope>NUCLEOTIDE SEQUENCE [LARGE SCALE GENOMIC DNA]</scope>
    <source>
        <strain evidence="3">cv. Nipponbare</strain>
    </source>
</reference>
<name>A0A0N7KMX7_ORYSJ</name>
<keyword evidence="3" id="KW-1185">Reference proteome</keyword>
<reference evidence="2 3" key="2">
    <citation type="journal article" date="2013" name="Plant Cell Physiol.">
        <title>Rice Annotation Project Database (RAP-DB): an integrative and interactive database for rice genomics.</title>
        <authorList>
            <person name="Sakai H."/>
            <person name="Lee S.S."/>
            <person name="Tanaka T."/>
            <person name="Numa H."/>
            <person name="Kim J."/>
            <person name="Kawahara Y."/>
            <person name="Wakimoto H."/>
            <person name="Yang C.C."/>
            <person name="Iwamoto M."/>
            <person name="Abe T."/>
            <person name="Yamada Y."/>
            <person name="Muto A."/>
            <person name="Inokuchi H."/>
            <person name="Ikemura T."/>
            <person name="Matsumoto T."/>
            <person name="Sasaki T."/>
            <person name="Itoh T."/>
        </authorList>
    </citation>
    <scope>NUCLEOTIDE SEQUENCE [LARGE SCALE GENOMIC DNA]</scope>
    <source>
        <strain evidence="3">cv. Nipponbare</strain>
    </source>
</reference>